<feature type="transmembrane region" description="Helical" evidence="6">
    <location>
        <begin position="258"/>
        <end position="279"/>
    </location>
</feature>
<feature type="transmembrane region" description="Helical" evidence="6">
    <location>
        <begin position="180"/>
        <end position="211"/>
    </location>
</feature>
<dbReference type="NCBIfam" id="NF037997">
    <property type="entry name" value="Na_Pi_symport"/>
    <property type="match status" value="1"/>
</dbReference>
<keyword evidence="4 6" id="KW-1133">Transmembrane helix</keyword>
<feature type="transmembrane region" description="Helical" evidence="6">
    <location>
        <begin position="88"/>
        <end position="110"/>
    </location>
</feature>
<keyword evidence="2" id="KW-1003">Cell membrane</keyword>
<feature type="transmembrane region" description="Helical" evidence="6">
    <location>
        <begin position="117"/>
        <end position="134"/>
    </location>
</feature>
<organism evidence="8 9">
    <name type="scientific">Candidatus Coproplasma excrementigallinarum</name>
    <dbReference type="NCBI Taxonomy" id="2840747"/>
    <lineage>
        <taxon>Bacteria</taxon>
        <taxon>Bacillati</taxon>
        <taxon>Bacillota</taxon>
        <taxon>Clostridia</taxon>
        <taxon>Eubacteriales</taxon>
        <taxon>Candidatus Coproplasma</taxon>
    </lineage>
</organism>
<dbReference type="SUPFAM" id="SSF109755">
    <property type="entry name" value="PhoU-like"/>
    <property type="match status" value="1"/>
</dbReference>
<evidence type="ECO:0000256" key="4">
    <source>
        <dbReference type="ARBA" id="ARBA00022989"/>
    </source>
</evidence>
<dbReference type="AlphaFoldDB" id="A0A9D1MJT5"/>
<proteinExistence type="predicted"/>
<sequence>MDFDLSKLGTADSVILLLVGLGVFLLGFKFLGDSIEKLSASKLRALFNKAAGNRFAGVGVGALATAIVQSSSVTTVMVVGFVNAGVMTLTQAVSVVMGANIGTTITGWLVWLEKFHIMTYAMLLTIIGLVMTMVSKNNKVNTAGNLIASLGLVFVGLEIMSGSMAGFAETDGVRAAFESVTNPILLLLIGVGVTAVVQSSSAVTSVLIVMAGEGLVIGGQGNGILFVLMGTNIGTCITAIISSVGANTNAKRACLYHLMFNVLGTVIIMPFMVGFPGFFNDVLMNWFHDTQTCITFFHTAFNVICTAIYLPFIKYLVKLTEIIIPDRKKRRAGKQSEGFMDKRLLLTPSLALGQLVKQTTYTAGIAIKCLNNAVAGFIAKDDSKLDEMSSDVQKVNELSGEITDYLLEISSKDISLSEERLVNVLHRDNSDIVRIADIAENIVGYTHKAIDETLVFSEVVKHDLTNLMKLLNEQYELVVDIVENNNIVKIKQSDELEQAVDDSKKRLLDEHIARMARGECNAENNSLFVSLISNLERVGDHLSMMAHSVEEVV</sequence>
<name>A0A9D1MJT5_9FIRM</name>
<dbReference type="GO" id="GO:0044341">
    <property type="term" value="P:sodium-dependent phosphate transport"/>
    <property type="evidence" value="ECO:0007669"/>
    <property type="project" value="InterPro"/>
</dbReference>
<evidence type="ECO:0000259" key="7">
    <source>
        <dbReference type="Pfam" id="PF01895"/>
    </source>
</evidence>
<dbReference type="InterPro" id="IPR038078">
    <property type="entry name" value="PhoU-like_sf"/>
</dbReference>
<keyword evidence="5 6" id="KW-0472">Membrane</keyword>
<dbReference type="EMBL" id="DVNE01000021">
    <property type="protein sequence ID" value="HIU61422.1"/>
    <property type="molecule type" value="Genomic_DNA"/>
</dbReference>
<feature type="domain" description="PhoU" evidence="7">
    <location>
        <begin position="466"/>
        <end position="548"/>
    </location>
</feature>
<dbReference type="GO" id="GO:0005886">
    <property type="term" value="C:plasma membrane"/>
    <property type="evidence" value="ECO:0007669"/>
    <property type="project" value="UniProtKB-SubCell"/>
</dbReference>
<evidence type="ECO:0000313" key="8">
    <source>
        <dbReference type="EMBL" id="HIU61422.1"/>
    </source>
</evidence>
<dbReference type="Gene3D" id="1.20.58.220">
    <property type="entry name" value="Phosphate transport system protein phou homolog 2, domain 2"/>
    <property type="match status" value="1"/>
</dbReference>
<protein>
    <submittedName>
        <fullName evidence="8">Na/Pi cotransporter family protein</fullName>
    </submittedName>
</protein>
<evidence type="ECO:0000256" key="6">
    <source>
        <dbReference type="SAM" id="Phobius"/>
    </source>
</evidence>
<dbReference type="PANTHER" id="PTHR10010:SF46">
    <property type="entry name" value="SODIUM-DEPENDENT PHOSPHATE TRANSPORT PROTEIN 2B"/>
    <property type="match status" value="1"/>
</dbReference>
<dbReference type="GO" id="GO:0005436">
    <property type="term" value="F:sodium:phosphate symporter activity"/>
    <property type="evidence" value="ECO:0007669"/>
    <property type="project" value="InterPro"/>
</dbReference>
<feature type="transmembrane region" description="Helical" evidence="6">
    <location>
        <begin position="146"/>
        <end position="168"/>
    </location>
</feature>
<dbReference type="Pfam" id="PF01895">
    <property type="entry name" value="PhoU"/>
    <property type="match status" value="2"/>
</dbReference>
<reference evidence="8" key="1">
    <citation type="submission" date="2020-10" db="EMBL/GenBank/DDBJ databases">
        <authorList>
            <person name="Gilroy R."/>
        </authorList>
    </citation>
    <scope>NUCLEOTIDE SEQUENCE</scope>
    <source>
        <strain evidence="8">CHK195-12923</strain>
    </source>
</reference>
<reference evidence="8" key="2">
    <citation type="journal article" date="2021" name="PeerJ">
        <title>Extensive microbial diversity within the chicken gut microbiome revealed by metagenomics and culture.</title>
        <authorList>
            <person name="Gilroy R."/>
            <person name="Ravi A."/>
            <person name="Getino M."/>
            <person name="Pursley I."/>
            <person name="Horton D.L."/>
            <person name="Alikhan N.F."/>
            <person name="Baker D."/>
            <person name="Gharbi K."/>
            <person name="Hall N."/>
            <person name="Watson M."/>
            <person name="Adriaenssens E.M."/>
            <person name="Foster-Nyarko E."/>
            <person name="Jarju S."/>
            <person name="Secka A."/>
            <person name="Antonio M."/>
            <person name="Oren A."/>
            <person name="Chaudhuri R.R."/>
            <person name="La Ragione R."/>
            <person name="Hildebrand F."/>
            <person name="Pallen M.J."/>
        </authorList>
    </citation>
    <scope>NUCLEOTIDE SEQUENCE</scope>
    <source>
        <strain evidence="8">CHK195-12923</strain>
    </source>
</reference>
<feature type="transmembrane region" description="Helical" evidence="6">
    <location>
        <begin position="223"/>
        <end position="246"/>
    </location>
</feature>
<evidence type="ECO:0000256" key="3">
    <source>
        <dbReference type="ARBA" id="ARBA00022692"/>
    </source>
</evidence>
<feature type="domain" description="PhoU" evidence="7">
    <location>
        <begin position="364"/>
        <end position="443"/>
    </location>
</feature>
<dbReference type="Proteomes" id="UP000824110">
    <property type="component" value="Unassembled WGS sequence"/>
</dbReference>
<evidence type="ECO:0000256" key="1">
    <source>
        <dbReference type="ARBA" id="ARBA00004651"/>
    </source>
</evidence>
<keyword evidence="3 6" id="KW-0812">Transmembrane</keyword>
<dbReference type="Pfam" id="PF02690">
    <property type="entry name" value="Na_Pi_cotrans"/>
    <property type="match status" value="2"/>
</dbReference>
<feature type="transmembrane region" description="Helical" evidence="6">
    <location>
        <begin position="53"/>
        <end position="82"/>
    </location>
</feature>
<gene>
    <name evidence="8" type="ORF">IAB69_02100</name>
</gene>
<feature type="transmembrane region" description="Helical" evidence="6">
    <location>
        <begin position="14"/>
        <end position="32"/>
    </location>
</feature>
<evidence type="ECO:0000313" key="9">
    <source>
        <dbReference type="Proteomes" id="UP000824110"/>
    </source>
</evidence>
<comment type="subcellular location">
    <subcellularLocation>
        <location evidence="1">Cell membrane</location>
        <topology evidence="1">Multi-pass membrane protein</topology>
    </subcellularLocation>
</comment>
<evidence type="ECO:0000256" key="2">
    <source>
        <dbReference type="ARBA" id="ARBA00022475"/>
    </source>
</evidence>
<dbReference type="InterPro" id="IPR026022">
    <property type="entry name" value="PhoU_dom"/>
</dbReference>
<dbReference type="PANTHER" id="PTHR10010">
    <property type="entry name" value="SOLUTE CARRIER FAMILY 34 SODIUM PHOSPHATE , MEMBER 2-RELATED"/>
    <property type="match status" value="1"/>
</dbReference>
<feature type="transmembrane region" description="Helical" evidence="6">
    <location>
        <begin position="299"/>
        <end position="317"/>
    </location>
</feature>
<evidence type="ECO:0000256" key="5">
    <source>
        <dbReference type="ARBA" id="ARBA00023136"/>
    </source>
</evidence>
<dbReference type="InterPro" id="IPR003841">
    <property type="entry name" value="Na/Pi_transpt"/>
</dbReference>
<accession>A0A9D1MJT5</accession>
<comment type="caution">
    <text evidence="8">The sequence shown here is derived from an EMBL/GenBank/DDBJ whole genome shotgun (WGS) entry which is preliminary data.</text>
</comment>